<dbReference type="Proteomes" id="UP000242877">
    <property type="component" value="Unassembled WGS sequence"/>
</dbReference>
<dbReference type="PROSITE" id="PS51425">
    <property type="entry name" value="SCD"/>
    <property type="match status" value="1"/>
</dbReference>
<dbReference type="EMBL" id="AZGZ01000013">
    <property type="protein sequence ID" value="KZZ91620.1"/>
    <property type="molecule type" value="Genomic_DNA"/>
</dbReference>
<evidence type="ECO:0000313" key="4">
    <source>
        <dbReference type="Proteomes" id="UP000242877"/>
    </source>
</evidence>
<dbReference type="Pfam" id="PF08514">
    <property type="entry name" value="STAG"/>
    <property type="match status" value="1"/>
</dbReference>
<organism evidence="3 4">
    <name type="scientific">Ascosphaera apis ARSEF 7405</name>
    <dbReference type="NCBI Taxonomy" id="392613"/>
    <lineage>
        <taxon>Eukaryota</taxon>
        <taxon>Fungi</taxon>
        <taxon>Dikarya</taxon>
        <taxon>Ascomycota</taxon>
        <taxon>Pezizomycotina</taxon>
        <taxon>Eurotiomycetes</taxon>
        <taxon>Eurotiomycetidae</taxon>
        <taxon>Onygenales</taxon>
        <taxon>Ascosphaeraceae</taxon>
        <taxon>Ascosphaera</taxon>
    </lineage>
</organism>
<comment type="caution">
    <text evidence="3">The sequence shown here is derived from an EMBL/GenBank/DDBJ whole genome shotgun (WGS) entry which is preliminary data.</text>
</comment>
<evidence type="ECO:0000259" key="2">
    <source>
        <dbReference type="PROSITE" id="PS51425"/>
    </source>
</evidence>
<feature type="region of interest" description="Disordered" evidence="1">
    <location>
        <begin position="1244"/>
        <end position="1347"/>
    </location>
</feature>
<feature type="region of interest" description="Disordered" evidence="1">
    <location>
        <begin position="1"/>
        <end position="232"/>
    </location>
</feature>
<dbReference type="SUPFAM" id="SSF48371">
    <property type="entry name" value="ARM repeat"/>
    <property type="match status" value="1"/>
</dbReference>
<feature type="region of interest" description="Disordered" evidence="1">
    <location>
        <begin position="755"/>
        <end position="780"/>
    </location>
</feature>
<dbReference type="GO" id="GO:0005634">
    <property type="term" value="C:nucleus"/>
    <property type="evidence" value="ECO:0007669"/>
    <property type="project" value="TreeGrafter"/>
</dbReference>
<dbReference type="Pfam" id="PF21581">
    <property type="entry name" value="SCD"/>
    <property type="match status" value="1"/>
</dbReference>
<feature type="compositionally biased region" description="Basic residues" evidence="1">
    <location>
        <begin position="74"/>
        <end position="84"/>
    </location>
</feature>
<proteinExistence type="predicted"/>
<name>A0A166NQ56_9EURO</name>
<feature type="compositionally biased region" description="Acidic residues" evidence="1">
    <location>
        <begin position="1277"/>
        <end position="1295"/>
    </location>
</feature>
<dbReference type="InterPro" id="IPR013721">
    <property type="entry name" value="STAG"/>
</dbReference>
<feature type="region of interest" description="Disordered" evidence="1">
    <location>
        <begin position="1136"/>
        <end position="1172"/>
    </location>
</feature>
<reference evidence="3 4" key="1">
    <citation type="journal article" date="2016" name="Genome Biol. Evol.">
        <title>Divergent and convergent evolution of fungal pathogenicity.</title>
        <authorList>
            <person name="Shang Y."/>
            <person name="Xiao G."/>
            <person name="Zheng P."/>
            <person name="Cen K."/>
            <person name="Zhan S."/>
            <person name="Wang C."/>
        </authorList>
    </citation>
    <scope>NUCLEOTIDE SEQUENCE [LARGE SCALE GENOMIC DNA]</scope>
    <source>
        <strain evidence="3 4">ARSEF 7405</strain>
    </source>
</reference>
<dbReference type="InterPro" id="IPR039662">
    <property type="entry name" value="Cohesin_Scc3/SA"/>
</dbReference>
<feature type="compositionally biased region" description="Gly residues" evidence="1">
    <location>
        <begin position="1253"/>
        <end position="1265"/>
    </location>
</feature>
<dbReference type="PANTHER" id="PTHR11199:SF0">
    <property type="entry name" value="LD34181P-RELATED"/>
    <property type="match status" value="1"/>
</dbReference>
<dbReference type="GO" id="GO:0003682">
    <property type="term" value="F:chromatin binding"/>
    <property type="evidence" value="ECO:0007669"/>
    <property type="project" value="TreeGrafter"/>
</dbReference>
<feature type="compositionally biased region" description="Low complexity" evidence="1">
    <location>
        <begin position="169"/>
        <end position="184"/>
    </location>
</feature>
<dbReference type="Pfam" id="PF24571">
    <property type="entry name" value="HEAT_SCC3-SA"/>
    <property type="match status" value="1"/>
</dbReference>
<gene>
    <name evidence="3" type="ORF">AAP_03326</name>
</gene>
<feature type="compositionally biased region" description="Basic and acidic residues" evidence="1">
    <location>
        <begin position="51"/>
        <end position="68"/>
    </location>
</feature>
<protein>
    <submittedName>
        <fullName evidence="3">Mitotic cohesin complex</fullName>
    </submittedName>
</protein>
<feature type="compositionally biased region" description="Low complexity" evidence="1">
    <location>
        <begin position="193"/>
        <end position="222"/>
    </location>
</feature>
<dbReference type="GO" id="GO:0000785">
    <property type="term" value="C:chromatin"/>
    <property type="evidence" value="ECO:0007669"/>
    <property type="project" value="TreeGrafter"/>
</dbReference>
<keyword evidence="4" id="KW-1185">Reference proteome</keyword>
<dbReference type="InterPro" id="IPR011989">
    <property type="entry name" value="ARM-like"/>
</dbReference>
<dbReference type="OrthoDB" id="498590at2759"/>
<feature type="compositionally biased region" description="Basic residues" evidence="1">
    <location>
        <begin position="154"/>
        <end position="168"/>
    </location>
</feature>
<dbReference type="VEuPathDB" id="FungiDB:AAP_03326"/>
<feature type="compositionally biased region" description="Acidic residues" evidence="1">
    <location>
        <begin position="1324"/>
        <end position="1347"/>
    </location>
</feature>
<dbReference type="InterPro" id="IPR020839">
    <property type="entry name" value="SCD"/>
</dbReference>
<feature type="compositionally biased region" description="Acidic residues" evidence="1">
    <location>
        <begin position="112"/>
        <end position="148"/>
    </location>
</feature>
<evidence type="ECO:0000256" key="1">
    <source>
        <dbReference type="SAM" id="MobiDB-lite"/>
    </source>
</evidence>
<dbReference type="Gene3D" id="1.25.10.10">
    <property type="entry name" value="Leucine-rich Repeat Variant"/>
    <property type="match status" value="1"/>
</dbReference>
<accession>A0A166NQ56</accession>
<feature type="compositionally biased region" description="Low complexity" evidence="1">
    <location>
        <begin position="20"/>
        <end position="31"/>
    </location>
</feature>
<dbReference type="InterPro" id="IPR056396">
    <property type="entry name" value="HEAT_SCC3-SA"/>
</dbReference>
<evidence type="ECO:0000313" key="3">
    <source>
        <dbReference type="EMBL" id="KZZ91620.1"/>
    </source>
</evidence>
<feature type="compositionally biased region" description="Polar residues" evidence="1">
    <location>
        <begin position="10"/>
        <end position="19"/>
    </location>
</feature>
<feature type="compositionally biased region" description="Acidic residues" evidence="1">
    <location>
        <begin position="1151"/>
        <end position="1171"/>
    </location>
</feature>
<dbReference type="GO" id="GO:0007062">
    <property type="term" value="P:sister chromatid cohesion"/>
    <property type="evidence" value="ECO:0007669"/>
    <property type="project" value="UniProtKB-ARBA"/>
</dbReference>
<feature type="domain" description="SCD" evidence="2">
    <location>
        <begin position="451"/>
        <end position="536"/>
    </location>
</feature>
<sequence length="1347" mass="148476">MAQEEEEDSSSVMNATSQPTMATGADTATATDADHEMTNTPEDPALTINHSNEDGNEHENEAIDRENQPTRMTRTSRRKSNRARRQPELFSSQQYDPARSSKRKRNASDAQDGSDDAENGSDNQEEGDDDEDEDESMSDADDDDAPDDGDFRAKGRAAAKKGGKKSKTKSTTSRRASANGAAAAHKQKRARTGDAAGTTTTQLAFRPAANSQRSAANAASAPKPRRKRVRPSGFVNEDGLYAEVFGRGNNVDAVAADWLTAYEKHNVNALTSFVNFILRCSGTTLTVTPDDISDVDNAANRLNDLQEEYQAQGIVDYPLISRTKKYRNFKESLVEFIESLIRTLHSAGILYTDDVLIENILVWITSMSSAAIRPFRHTTTVVSLAMVSALCRIAREIMTTSTNTRKRLETERKKKTVNKGRVSAMQATVDESESRLEIVNRHISDCIDTVFVHRYRDVDPKIRAECMRKLGEWIGLYREQFFDSNYLRYMGWVLSDVAAATRSVVVKELKGVFANKDNIPGLRVFTEKFRPRIVEMALRDAETDVRSSAVELLDLIRKAGLLEPEDVDAVGRLVFDSEAKVRKAAGKFFVENIEDVYETVREGLEEAIDESLMEDDDGDVDDLETPRRSWIKFKCLADTLEEYNAGTNTTDSNGNNTGDISPEYDLLVGAAGKVTSRFALATEAIYPHFEELQHWESLAGYLLYDHSQIPEAGADEEDPALLVKNLYKAKEGQETLLLEVLCSAVNLHITDLSKTDTETSRSNTSTKKKSRSALLQEQSERRTDVAHHLSQIIPQLLSKFGSAPEAAASILRLEHLLDYSALSDLQRSMLVYKEILGAVSKQFLTHSDRTVLAEATAAMIHAKENGKDRSGVEEVREVVDGVVGELWKTTVQALETLAKTDGGDGGEEAEELGSEEKVVYSVDVLSPLCDAIARIQNLSSVADSVPVLEGKGAVGKKRNAELPVDLIMRLAKRGVHTDEAKDAETEALERRLVQGSYGVLLVYFLWKIQAVRTALQANSKNFNADELEALIHRRDQFSLLLTETMNVKSGVDILRFSATRHLLDLYIACGTLRYAAPGGEEIGSIQGLGDEVKGLLRDLVREIDGSTKTTISKIHDTYEKRYAKKAKRILEVVPAEEKMDDIDPEAPVNADSDEEDDSDSDDDEEDDEDSTDSAVIAERLRAELLAEQQLCELTGKIVLAIIGRVIDDSGPMAGKLREKISRNKTRLGANYREVVSYLDPEKATGLAGKRGRGGSGTRGKGGAKGGAKKQFKSLDLIVEEEEEEGENENANENEGGELREDPIEDDQQIQLDLGEGEGAVGGEGIDDDDDAELSDAPPDMEDVEIEI</sequence>
<dbReference type="InterPro" id="IPR016024">
    <property type="entry name" value="ARM-type_fold"/>
</dbReference>
<dbReference type="GO" id="GO:0008278">
    <property type="term" value="C:cohesin complex"/>
    <property type="evidence" value="ECO:0007669"/>
    <property type="project" value="TreeGrafter"/>
</dbReference>
<dbReference type="PANTHER" id="PTHR11199">
    <property type="entry name" value="STROMAL ANTIGEN"/>
    <property type="match status" value="1"/>
</dbReference>